<dbReference type="Proteomes" id="UP000492820">
    <property type="component" value="Unassembled WGS sequence"/>
</dbReference>
<protein>
    <submittedName>
        <fullName evidence="4">Transmembrane protein</fullName>
    </submittedName>
</protein>
<reference evidence="2 3" key="1">
    <citation type="journal article" date="2013" name="Nature">
        <title>The genomes of four tapeworm species reveal adaptations to parasitism.</title>
        <authorList>
            <person name="Tsai I.J."/>
            <person name="Zarowiecki M."/>
            <person name="Holroyd N."/>
            <person name="Garciarrubio A."/>
            <person name="Sanchez-Flores A."/>
            <person name="Brooks K.L."/>
            <person name="Tracey A."/>
            <person name="Bobes R.J."/>
            <person name="Fragoso G."/>
            <person name="Sciutto E."/>
            <person name="Aslett M."/>
            <person name="Beasley H."/>
            <person name="Bennett H.M."/>
            <person name="Cai J."/>
            <person name="Camicia F."/>
            <person name="Clark R."/>
            <person name="Cucher M."/>
            <person name="De Silva N."/>
            <person name="Day T.A."/>
            <person name="Deplazes P."/>
            <person name="Estrada K."/>
            <person name="Fernandez C."/>
            <person name="Holland P.W."/>
            <person name="Hou J."/>
            <person name="Hu S."/>
            <person name="Huckvale T."/>
            <person name="Hung S.S."/>
            <person name="Kamenetzky L."/>
            <person name="Keane J.A."/>
            <person name="Kiss F."/>
            <person name="Koziol U."/>
            <person name="Lambert O."/>
            <person name="Liu K."/>
            <person name="Luo X."/>
            <person name="Luo Y."/>
            <person name="Macchiaroli N."/>
            <person name="Nichol S."/>
            <person name="Paps J."/>
            <person name="Parkinson J."/>
            <person name="Pouchkina-Stantcheva N."/>
            <person name="Riddiford N."/>
            <person name="Rosenzvit M."/>
            <person name="Salinas G."/>
            <person name="Wasmuth J.D."/>
            <person name="Zamanian M."/>
            <person name="Zheng Y."/>
            <person name="Cai X."/>
            <person name="Soberon X."/>
            <person name="Olson P.D."/>
            <person name="Laclette J.P."/>
            <person name="Brehm K."/>
            <person name="Berriman M."/>
            <person name="Garciarrubio A."/>
            <person name="Bobes R.J."/>
            <person name="Fragoso G."/>
            <person name="Sanchez-Flores A."/>
            <person name="Estrada K."/>
            <person name="Cevallos M.A."/>
            <person name="Morett E."/>
            <person name="Gonzalez V."/>
            <person name="Portillo T."/>
            <person name="Ochoa-Leyva A."/>
            <person name="Jose M.V."/>
            <person name="Sciutto E."/>
            <person name="Landa A."/>
            <person name="Jimenez L."/>
            <person name="Valdes V."/>
            <person name="Carrero J.C."/>
            <person name="Larralde C."/>
            <person name="Morales-Montor J."/>
            <person name="Limon-Lason J."/>
            <person name="Soberon X."/>
            <person name="Laclette J.P."/>
        </authorList>
    </citation>
    <scope>NUCLEOTIDE SEQUENCE [LARGE SCALE GENOMIC DNA]</scope>
</reference>
<evidence type="ECO:0000256" key="1">
    <source>
        <dbReference type="SAM" id="Phobius"/>
    </source>
</evidence>
<keyword evidence="1" id="KW-1133">Transmembrane helix</keyword>
<dbReference type="WBParaSite" id="EgrG_002049500">
    <property type="protein sequence ID" value="EgrG_002049500"/>
    <property type="gene ID" value="EgrG_002049500"/>
</dbReference>
<keyword evidence="1" id="KW-0472">Membrane</keyword>
<evidence type="ECO:0000313" key="4">
    <source>
        <dbReference type="WBParaSite" id="EgrG_002049500"/>
    </source>
</evidence>
<evidence type="ECO:0000313" key="2">
    <source>
        <dbReference type="EMBL" id="CDS24730.1"/>
    </source>
</evidence>
<reference evidence="4" key="3">
    <citation type="submission" date="2020-10" db="UniProtKB">
        <authorList>
            <consortium name="WormBaseParasite"/>
        </authorList>
    </citation>
    <scope>IDENTIFICATION</scope>
</reference>
<feature type="transmembrane region" description="Helical" evidence="1">
    <location>
        <begin position="122"/>
        <end position="143"/>
    </location>
</feature>
<evidence type="ECO:0000313" key="3">
    <source>
        <dbReference type="Proteomes" id="UP000492820"/>
    </source>
</evidence>
<keyword evidence="1" id="KW-0812">Transmembrane</keyword>
<organism evidence="2">
    <name type="scientific">Echinococcus granulosus</name>
    <name type="common">Hydatid tapeworm</name>
    <dbReference type="NCBI Taxonomy" id="6210"/>
    <lineage>
        <taxon>Eukaryota</taxon>
        <taxon>Metazoa</taxon>
        <taxon>Spiralia</taxon>
        <taxon>Lophotrochozoa</taxon>
        <taxon>Platyhelminthes</taxon>
        <taxon>Cestoda</taxon>
        <taxon>Eucestoda</taxon>
        <taxon>Cyclophyllidea</taxon>
        <taxon>Taeniidae</taxon>
        <taxon>Echinococcus</taxon>
        <taxon>Echinococcus granulosus group</taxon>
    </lineage>
</organism>
<dbReference type="AlphaFoldDB" id="A0A068X400"/>
<reference evidence="2" key="2">
    <citation type="submission" date="2014-06" db="EMBL/GenBank/DDBJ databases">
        <authorList>
            <person name="Aslett M."/>
        </authorList>
    </citation>
    <scope>NUCLEOTIDE SEQUENCE</scope>
</reference>
<feature type="transmembrane region" description="Helical" evidence="1">
    <location>
        <begin position="91"/>
        <end position="116"/>
    </location>
</feature>
<name>A0A068X400_ECHGR</name>
<gene>
    <name evidence="2" type="ORF">EgrG_002049500</name>
</gene>
<proteinExistence type="predicted"/>
<dbReference type="EMBL" id="LK028616">
    <property type="protein sequence ID" value="CDS24730.1"/>
    <property type="molecule type" value="Genomic_DNA"/>
</dbReference>
<sequence length="151" mass="17055">MELSYLCRHHMGIVWLEAIIIRDPLTVDQAVRCLPPHEQAHAAVFFRIFAEGKHKMLRKRLLLSVDQAVRCLPPHEQAHAAVFFRIFAEGVWAWFVVMTRLDIMFVAGVSIVVGILQWSSGLLLSVVVAAPLVYSPPLTFSFGSDEHHSKL</sequence>
<accession>A0A068X400</accession>